<dbReference type="Proteomes" id="UP001054857">
    <property type="component" value="Unassembled WGS sequence"/>
</dbReference>
<evidence type="ECO:0000313" key="1">
    <source>
        <dbReference type="EMBL" id="GFR41328.1"/>
    </source>
</evidence>
<name>A0AAD3HHY6_9CHLO</name>
<protein>
    <recommendedName>
        <fullName evidence="3">Chlorophyllase</fullName>
    </recommendedName>
</protein>
<dbReference type="SUPFAM" id="SSF53474">
    <property type="entry name" value="alpha/beta-Hydrolases"/>
    <property type="match status" value="1"/>
</dbReference>
<keyword evidence="2" id="KW-1185">Reference proteome</keyword>
<evidence type="ECO:0008006" key="3">
    <source>
        <dbReference type="Google" id="ProtNLM"/>
    </source>
</evidence>
<dbReference type="Pfam" id="PF07224">
    <property type="entry name" value="Chlorophyllase"/>
    <property type="match status" value="1"/>
</dbReference>
<dbReference type="AlphaFoldDB" id="A0AAD3HHY6"/>
<evidence type="ECO:0000313" key="2">
    <source>
        <dbReference type="Proteomes" id="UP001054857"/>
    </source>
</evidence>
<sequence>MRFSRCSGALRPLPRTRRISLQAISRRTLTIGGLITPLCNIPTNVASSAAAEQGNEKLNPSSELTLSLPFSYQPYTGDTNDGKLTTATVPIAIRGARDDKAGAQPVVIFSPGFLWPAASYTAIVEGLLAEGFIVVTYDKPFERLSALVDDVDSARLLRRVQQAVLTRLGGGAAARPCFLVGHSRGAKISILAAAMPATSQDSHALPGQPACLPGLLGLVLLDPADGAFEPQDPAHFPSALAALQAHPCLARLPVLLLGAGRGGDCVTR</sequence>
<comment type="caution">
    <text evidence="1">The sequence shown here is derived from an EMBL/GenBank/DDBJ whole genome shotgun (WGS) entry which is preliminary data.</text>
</comment>
<accession>A0AAD3HHY6</accession>
<dbReference type="PANTHER" id="PTHR33428:SF14">
    <property type="entry name" value="CARBOXYLESTERASE TYPE B DOMAIN-CONTAINING PROTEIN"/>
    <property type="match status" value="1"/>
</dbReference>
<proteinExistence type="predicted"/>
<organism evidence="1 2">
    <name type="scientific">Astrephomene gubernaculifera</name>
    <dbReference type="NCBI Taxonomy" id="47775"/>
    <lineage>
        <taxon>Eukaryota</taxon>
        <taxon>Viridiplantae</taxon>
        <taxon>Chlorophyta</taxon>
        <taxon>core chlorophytes</taxon>
        <taxon>Chlorophyceae</taxon>
        <taxon>CS clade</taxon>
        <taxon>Chlamydomonadales</taxon>
        <taxon>Astrephomenaceae</taxon>
        <taxon>Astrephomene</taxon>
    </lineage>
</organism>
<dbReference type="PANTHER" id="PTHR33428">
    <property type="entry name" value="CHLOROPHYLLASE-2, CHLOROPLASTIC"/>
    <property type="match status" value="1"/>
</dbReference>
<dbReference type="GO" id="GO:0015996">
    <property type="term" value="P:chlorophyll catabolic process"/>
    <property type="evidence" value="ECO:0007669"/>
    <property type="project" value="TreeGrafter"/>
</dbReference>
<dbReference type="GO" id="GO:0047746">
    <property type="term" value="F:chlorophyllase activity"/>
    <property type="evidence" value="ECO:0007669"/>
    <property type="project" value="TreeGrafter"/>
</dbReference>
<dbReference type="InterPro" id="IPR029058">
    <property type="entry name" value="AB_hydrolase_fold"/>
</dbReference>
<dbReference type="Gene3D" id="3.40.50.1820">
    <property type="entry name" value="alpha/beta hydrolase"/>
    <property type="match status" value="1"/>
</dbReference>
<feature type="non-terminal residue" evidence="1">
    <location>
        <position position="268"/>
    </location>
</feature>
<gene>
    <name evidence="1" type="ORF">Agub_g2012</name>
</gene>
<dbReference type="EMBL" id="BMAR01000001">
    <property type="protein sequence ID" value="GFR41328.1"/>
    <property type="molecule type" value="Genomic_DNA"/>
</dbReference>
<dbReference type="InterPro" id="IPR017395">
    <property type="entry name" value="Chlorophyllase-like"/>
</dbReference>
<reference evidence="1 2" key="1">
    <citation type="journal article" date="2021" name="Sci. Rep.">
        <title>Genome sequencing of the multicellular alga Astrephomene provides insights into convergent evolution of germ-soma differentiation.</title>
        <authorList>
            <person name="Yamashita S."/>
            <person name="Yamamoto K."/>
            <person name="Matsuzaki R."/>
            <person name="Suzuki S."/>
            <person name="Yamaguchi H."/>
            <person name="Hirooka S."/>
            <person name="Minakuchi Y."/>
            <person name="Miyagishima S."/>
            <person name="Kawachi M."/>
            <person name="Toyoda A."/>
            <person name="Nozaki H."/>
        </authorList>
    </citation>
    <scope>NUCLEOTIDE SEQUENCE [LARGE SCALE GENOMIC DNA]</scope>
    <source>
        <strain evidence="1 2">NIES-4017</strain>
    </source>
</reference>